<dbReference type="InterPro" id="IPR050582">
    <property type="entry name" value="HAD-like_SerB"/>
</dbReference>
<keyword evidence="1" id="KW-0479">Metal-binding</keyword>
<reference evidence="5" key="1">
    <citation type="submission" date="2015-03" db="EMBL/GenBank/DDBJ databases">
        <authorList>
            <consortium name="Pathogen Informatics"/>
        </authorList>
    </citation>
    <scope>NUCLEOTIDE SEQUENCE [LARGE SCALE GENOMIC DNA]</scope>
    <source>
        <strain evidence="5">R148</strain>
    </source>
</reference>
<organism evidence="4 5">
    <name type="scientific">Yersinia intermedia</name>
    <dbReference type="NCBI Taxonomy" id="631"/>
    <lineage>
        <taxon>Bacteria</taxon>
        <taxon>Pseudomonadati</taxon>
        <taxon>Pseudomonadota</taxon>
        <taxon>Gammaproteobacteria</taxon>
        <taxon>Enterobacterales</taxon>
        <taxon>Yersiniaceae</taxon>
        <taxon>Yersinia</taxon>
    </lineage>
</organism>
<accession>A0A0H5LX64</accession>
<dbReference type="SUPFAM" id="SSF56784">
    <property type="entry name" value="HAD-like"/>
    <property type="match status" value="1"/>
</dbReference>
<evidence type="ECO:0000256" key="3">
    <source>
        <dbReference type="ARBA" id="ARBA00022842"/>
    </source>
</evidence>
<dbReference type="RefSeq" id="WP_019209438.1">
    <property type="nucleotide sequence ID" value="NZ_CWJI01000008.1"/>
</dbReference>
<dbReference type="InterPro" id="IPR036412">
    <property type="entry name" value="HAD-like_sf"/>
</dbReference>
<dbReference type="PANTHER" id="PTHR43344">
    <property type="entry name" value="PHOSPHOSERINE PHOSPHATASE"/>
    <property type="match status" value="1"/>
</dbReference>
<protein>
    <submittedName>
        <fullName evidence="4">Putative hydrolase</fullName>
    </submittedName>
</protein>
<dbReference type="NCBIfam" id="TIGR01490">
    <property type="entry name" value="HAD-SF-IB-hyp1"/>
    <property type="match status" value="1"/>
</dbReference>
<dbReference type="CDD" id="cd02612">
    <property type="entry name" value="HAD_PGPPase"/>
    <property type="match status" value="1"/>
</dbReference>
<gene>
    <name evidence="4" type="ORF">ERS008476_02760</name>
</gene>
<dbReference type="Proteomes" id="UP000043316">
    <property type="component" value="Unassembled WGS sequence"/>
</dbReference>
<proteinExistence type="predicted"/>
<dbReference type="InterPro" id="IPR023214">
    <property type="entry name" value="HAD_sf"/>
</dbReference>
<evidence type="ECO:0000313" key="4">
    <source>
        <dbReference type="EMBL" id="CRY55754.1"/>
    </source>
</evidence>
<dbReference type="AlphaFoldDB" id="A0A0H5LX64"/>
<name>A0A0H5LX64_YERIN</name>
<keyword evidence="2 4" id="KW-0378">Hydrolase</keyword>
<dbReference type="Pfam" id="PF12710">
    <property type="entry name" value="HAD"/>
    <property type="match status" value="1"/>
</dbReference>
<dbReference type="NCBIfam" id="TIGR01488">
    <property type="entry name" value="HAD-SF-IB"/>
    <property type="match status" value="1"/>
</dbReference>
<dbReference type="Gene3D" id="3.40.50.1000">
    <property type="entry name" value="HAD superfamily/HAD-like"/>
    <property type="match status" value="1"/>
</dbReference>
<dbReference type="GO" id="GO:0016787">
    <property type="term" value="F:hydrolase activity"/>
    <property type="evidence" value="ECO:0007669"/>
    <property type="project" value="UniProtKB-KW"/>
</dbReference>
<dbReference type="GO" id="GO:0046872">
    <property type="term" value="F:metal ion binding"/>
    <property type="evidence" value="ECO:0007669"/>
    <property type="project" value="UniProtKB-KW"/>
</dbReference>
<sequence length="227" mass="25971">MDLALFDLDETLISDDSSGLWMRWLVDKGLAPIELAEQEQFLMKQYYRGELSMSCYMESTLSPLVGRQTAEVASWVERFIESDILPRIYPQAQKLLDWHRQRGDYIVIISATGEHLVTPIARHLSANAALAIGVSVEDERYTGKTYGTLTYREGKVERLKQWLSASPQFAFQHSYGYSDSINDKPLLEYVDHAAVINPGNELVDLAILHDWDIHHWPRAKIDNISCQ</sequence>
<evidence type="ECO:0000313" key="5">
    <source>
        <dbReference type="Proteomes" id="UP000043316"/>
    </source>
</evidence>
<keyword evidence="3" id="KW-0460">Magnesium</keyword>
<dbReference type="InterPro" id="IPR006385">
    <property type="entry name" value="HAD_hydro_SerB1"/>
</dbReference>
<dbReference type="Gene3D" id="1.20.1440.100">
    <property type="entry name" value="SG protein - dephosphorylation function"/>
    <property type="match status" value="1"/>
</dbReference>
<dbReference type="GeneID" id="61814064"/>
<dbReference type="EMBL" id="CWJI01000008">
    <property type="protein sequence ID" value="CRY55754.1"/>
    <property type="molecule type" value="Genomic_DNA"/>
</dbReference>
<evidence type="ECO:0000256" key="2">
    <source>
        <dbReference type="ARBA" id="ARBA00022801"/>
    </source>
</evidence>
<evidence type="ECO:0000256" key="1">
    <source>
        <dbReference type="ARBA" id="ARBA00022723"/>
    </source>
</evidence>
<dbReference type="PANTHER" id="PTHR43344:SF13">
    <property type="entry name" value="PHOSPHATASE RV3661-RELATED"/>
    <property type="match status" value="1"/>
</dbReference>